<reference evidence="2" key="1">
    <citation type="journal article" date="2023" name="Mar. Drugs">
        <title>Gemmata algarum, a Novel Planctomycete Isolated from an Algal Mat, Displays Antimicrobial Activity.</title>
        <authorList>
            <person name="Kumar G."/>
            <person name="Kallscheuer N."/>
            <person name="Kashif M."/>
            <person name="Ahamad S."/>
            <person name="Jagadeeshwari U."/>
            <person name="Pannikurungottu S."/>
            <person name="Haufschild T."/>
            <person name="Kabuu M."/>
            <person name="Sasikala C."/>
            <person name="Jogler C."/>
            <person name="Ramana C."/>
        </authorList>
    </citation>
    <scope>NUCLEOTIDE SEQUENCE [LARGE SCALE GENOMIC DNA]</scope>
    <source>
        <strain evidence="2">JC673</strain>
    </source>
</reference>
<dbReference type="RefSeq" id="WP_320689276.1">
    <property type="nucleotide sequence ID" value="NZ_JAXBLV010000228.1"/>
</dbReference>
<evidence type="ECO:0000313" key="2">
    <source>
        <dbReference type="Proteomes" id="UP001272242"/>
    </source>
</evidence>
<dbReference type="Proteomes" id="UP001272242">
    <property type="component" value="Unassembled WGS sequence"/>
</dbReference>
<dbReference type="EMBL" id="JAXBLV010000228">
    <property type="protein sequence ID" value="MDY3563014.1"/>
    <property type="molecule type" value="Genomic_DNA"/>
</dbReference>
<accession>A0ABU5F750</accession>
<gene>
    <name evidence="1" type="ORF">R5W23_004497</name>
</gene>
<comment type="caution">
    <text evidence="1">The sequence shown here is derived from an EMBL/GenBank/DDBJ whole genome shotgun (WGS) entry which is preliminary data.</text>
</comment>
<sequence>MLITFETTDDPQEVYTMVFHLDSDPKVADRVRIIAYCISPFSDPFIRAGVSFRVLATDASPADPADGTIVTVINEEEFRRLQASIAPLL</sequence>
<protein>
    <submittedName>
        <fullName evidence="1">Uncharacterized protein</fullName>
    </submittedName>
</protein>
<organism evidence="1 2">
    <name type="scientific">Gemmata algarum</name>
    <dbReference type="NCBI Taxonomy" id="2975278"/>
    <lineage>
        <taxon>Bacteria</taxon>
        <taxon>Pseudomonadati</taxon>
        <taxon>Planctomycetota</taxon>
        <taxon>Planctomycetia</taxon>
        <taxon>Gemmatales</taxon>
        <taxon>Gemmataceae</taxon>
        <taxon>Gemmata</taxon>
    </lineage>
</organism>
<proteinExistence type="predicted"/>
<keyword evidence="2" id="KW-1185">Reference proteome</keyword>
<evidence type="ECO:0000313" key="1">
    <source>
        <dbReference type="EMBL" id="MDY3563014.1"/>
    </source>
</evidence>
<name>A0ABU5F750_9BACT</name>